<sequence>MKKLLSVLFVLGNIAVNAQTNQLGSTGNAGIGTTTPTEKLEISSLGLSNIKLTHTSDVLGIVGTLKFNMSGTDVGRIEVERTIASNRMSVMKFFVKGDSLSEAMRINYNGSVGIGTTDTKGYKLAVNGSGIFTRLKVKAYGAWPDYVFHEDYLLPTLSSVEKFITENKHLPDMPSEKEVMADGQDVGDMNRLLLKKVEELTLYIIQLNKKMDAQQAVISALQK</sequence>
<feature type="chain" id="PRO_5015140819" description="DUF4468 domain-containing protein" evidence="1">
    <location>
        <begin position="19"/>
        <end position="223"/>
    </location>
</feature>
<organism evidence="2 3">
    <name type="scientific">Chitinophaga niastensis</name>
    <dbReference type="NCBI Taxonomy" id="536980"/>
    <lineage>
        <taxon>Bacteria</taxon>
        <taxon>Pseudomonadati</taxon>
        <taxon>Bacteroidota</taxon>
        <taxon>Chitinophagia</taxon>
        <taxon>Chitinophagales</taxon>
        <taxon>Chitinophagaceae</taxon>
        <taxon>Chitinophaga</taxon>
    </lineage>
</organism>
<feature type="signal peptide" evidence="1">
    <location>
        <begin position="1"/>
        <end position="18"/>
    </location>
</feature>
<comment type="caution">
    <text evidence="2">The sequence shown here is derived from an EMBL/GenBank/DDBJ whole genome shotgun (WGS) entry which is preliminary data.</text>
</comment>
<evidence type="ECO:0000256" key="1">
    <source>
        <dbReference type="SAM" id="SignalP"/>
    </source>
</evidence>
<accession>A0A2P8HHQ4</accession>
<dbReference type="AlphaFoldDB" id="A0A2P8HHQ4"/>
<keyword evidence="1" id="KW-0732">Signal</keyword>
<protein>
    <recommendedName>
        <fullName evidence="4">DUF4468 domain-containing protein</fullName>
    </recommendedName>
</protein>
<reference evidence="2 3" key="1">
    <citation type="submission" date="2018-03" db="EMBL/GenBank/DDBJ databases">
        <title>Genomic Encyclopedia of Archaeal and Bacterial Type Strains, Phase II (KMG-II): from individual species to whole genera.</title>
        <authorList>
            <person name="Goeker M."/>
        </authorList>
    </citation>
    <scope>NUCLEOTIDE SEQUENCE [LARGE SCALE GENOMIC DNA]</scope>
    <source>
        <strain evidence="2 3">DSM 24859</strain>
    </source>
</reference>
<evidence type="ECO:0000313" key="3">
    <source>
        <dbReference type="Proteomes" id="UP000240971"/>
    </source>
</evidence>
<name>A0A2P8HHQ4_CHINA</name>
<evidence type="ECO:0008006" key="4">
    <source>
        <dbReference type="Google" id="ProtNLM"/>
    </source>
</evidence>
<keyword evidence="3" id="KW-1185">Reference proteome</keyword>
<dbReference type="EMBL" id="PYAW01000004">
    <property type="protein sequence ID" value="PSL45737.1"/>
    <property type="molecule type" value="Genomic_DNA"/>
</dbReference>
<proteinExistence type="predicted"/>
<evidence type="ECO:0000313" key="2">
    <source>
        <dbReference type="EMBL" id="PSL45737.1"/>
    </source>
</evidence>
<dbReference type="Proteomes" id="UP000240971">
    <property type="component" value="Unassembled WGS sequence"/>
</dbReference>
<gene>
    <name evidence="2" type="ORF">CLV51_104444</name>
</gene>
<dbReference type="OrthoDB" id="9793307at2"/>
<dbReference type="RefSeq" id="WP_106530048.1">
    <property type="nucleotide sequence ID" value="NZ_PYAW01000004.1"/>
</dbReference>